<dbReference type="SUPFAM" id="SSF51338">
    <property type="entry name" value="Composite domain of metallo-dependent hydrolases"/>
    <property type="match status" value="1"/>
</dbReference>
<dbReference type="Gene3D" id="3.10.310.70">
    <property type="match status" value="1"/>
</dbReference>
<feature type="domain" description="Amidohydrolase 3" evidence="1">
    <location>
        <begin position="36"/>
        <end position="635"/>
    </location>
</feature>
<dbReference type="Proteomes" id="UP000295301">
    <property type="component" value="Unassembled WGS sequence"/>
</dbReference>
<sequence>MDAGRSRASAVATRGRDILFVGTAEEAAALAGPETRVIDAGGRIVLPGLHDVHIHPLHTIEPEYNGERYDCNFQGASVTMDETVARLRSCLQEADLTTDGWLVGQFFNPPSLLSVTETYPTVRAALDAVSSNIPIQLEGSDGHAFGLNTAAYRMARHPETGERLPLTADSLTGAYAAYAEYFNTDAGGAPDGTAKDFARHIIGAPVAGLENFKPVLGQLTDLMAANGITSLQDAMVGEDLADVYAYMDAEGLLDFRVRLNTHIDSNLFGGRTRPLDMQAALKAAQSMRARFSGSEYVRGDGVKLFVDGVVEHPTQTAAMLNPYLEPVFGADGDISGYVDLDGADCRQARADTRMRSGPAAAAFQAEHGFAAVRCDKRYGLLEFTPDNLSRAVTGFDKAGFTVHMHALGDKAVQVALDAVEAARRSNGLSGLPHNLAHIQFVAPEDVARIGEMGIAVTPTLAWAVPFWEYDTTVNPYINEVDSLFDMAKLYRQDGIWGSRVYPFRSIKAAGGLLAAGSDAPVDVPSPQPFVNMAAGLIRGDLLPADPRAEAQDPELVPVMVNPDEVLSLDDVLAAYTINGAIAMGQQELTGSIEPGKRADLIMIDTDIERLSQDISTIWDIAQTGVLLTVFDGRIVRDKL</sequence>
<reference evidence="2 3" key="1">
    <citation type="submission" date="2019-03" db="EMBL/GenBank/DDBJ databases">
        <title>Ruegeria lutea sp. nov., a novel strain, isolated from marine sediment, the Masan Bay, South Korea.</title>
        <authorList>
            <person name="Kim J."/>
            <person name="Kim D.-Y."/>
            <person name="Lee S.-S."/>
        </authorList>
    </citation>
    <scope>NUCLEOTIDE SEQUENCE [LARGE SCALE GENOMIC DNA]</scope>
    <source>
        <strain evidence="2 3">318-1</strain>
    </source>
</reference>
<dbReference type="PANTHER" id="PTHR22642">
    <property type="entry name" value="IMIDAZOLONEPROPIONASE"/>
    <property type="match status" value="1"/>
</dbReference>
<dbReference type="Gene3D" id="3.20.20.140">
    <property type="entry name" value="Metal-dependent hydrolases"/>
    <property type="match status" value="1"/>
</dbReference>
<dbReference type="OrthoDB" id="9811399at2"/>
<evidence type="ECO:0000313" key="3">
    <source>
        <dbReference type="Proteomes" id="UP000295301"/>
    </source>
</evidence>
<dbReference type="EMBL" id="SMUV01000074">
    <property type="protein sequence ID" value="TDK41442.1"/>
    <property type="molecule type" value="Genomic_DNA"/>
</dbReference>
<proteinExistence type="predicted"/>
<dbReference type="InterPro" id="IPR013108">
    <property type="entry name" value="Amidohydro_3"/>
</dbReference>
<dbReference type="InterPro" id="IPR011059">
    <property type="entry name" value="Metal-dep_hydrolase_composite"/>
</dbReference>
<evidence type="ECO:0000313" key="2">
    <source>
        <dbReference type="EMBL" id="TDK41442.1"/>
    </source>
</evidence>
<dbReference type="AlphaFoldDB" id="A0A4R5UQX6"/>
<dbReference type="Gene3D" id="2.30.40.10">
    <property type="entry name" value="Urease, subunit C, domain 1"/>
    <property type="match status" value="1"/>
</dbReference>
<dbReference type="GO" id="GO:0016810">
    <property type="term" value="F:hydrolase activity, acting on carbon-nitrogen (but not peptide) bonds"/>
    <property type="evidence" value="ECO:0007669"/>
    <property type="project" value="InterPro"/>
</dbReference>
<gene>
    <name evidence="2" type="ORF">E1832_21830</name>
</gene>
<dbReference type="Pfam" id="PF07969">
    <property type="entry name" value="Amidohydro_3"/>
    <property type="match status" value="1"/>
</dbReference>
<protein>
    <recommendedName>
        <fullName evidence="1">Amidohydrolase 3 domain-containing protein</fullName>
    </recommendedName>
</protein>
<dbReference type="InterPro" id="IPR032466">
    <property type="entry name" value="Metal_Hydrolase"/>
</dbReference>
<accession>A0A4R5UQX6</accession>
<name>A0A4R5UQX6_9RHOB</name>
<evidence type="ECO:0000259" key="1">
    <source>
        <dbReference type="Pfam" id="PF07969"/>
    </source>
</evidence>
<comment type="caution">
    <text evidence="2">The sequence shown here is derived from an EMBL/GenBank/DDBJ whole genome shotgun (WGS) entry which is preliminary data.</text>
</comment>
<keyword evidence="3" id="KW-1185">Reference proteome</keyword>
<dbReference type="PANTHER" id="PTHR22642:SF2">
    <property type="entry name" value="PROTEIN LONG AFTER FAR-RED 3"/>
    <property type="match status" value="1"/>
</dbReference>
<organism evidence="2 3">
    <name type="scientific">Antarcticimicrobium luteum</name>
    <dbReference type="NCBI Taxonomy" id="2547397"/>
    <lineage>
        <taxon>Bacteria</taxon>
        <taxon>Pseudomonadati</taxon>
        <taxon>Pseudomonadota</taxon>
        <taxon>Alphaproteobacteria</taxon>
        <taxon>Rhodobacterales</taxon>
        <taxon>Paracoccaceae</taxon>
        <taxon>Antarcticimicrobium</taxon>
    </lineage>
</organism>
<dbReference type="SUPFAM" id="SSF51556">
    <property type="entry name" value="Metallo-dependent hydrolases"/>
    <property type="match status" value="1"/>
</dbReference>